<protein>
    <recommendedName>
        <fullName evidence="8">Protein Wnt</fullName>
    </recommendedName>
</protein>
<comment type="caution">
    <text evidence="9">The sequence shown here is derived from an EMBL/GenBank/DDBJ whole genome shotgun (WGS) entry which is preliminary data.</text>
</comment>
<comment type="function">
    <text evidence="8">Ligand for members of the frizzled family of seven transmembrane receptors.</text>
</comment>
<evidence type="ECO:0000256" key="3">
    <source>
        <dbReference type="ARBA" id="ARBA00022473"/>
    </source>
</evidence>
<dbReference type="GO" id="GO:0005102">
    <property type="term" value="F:signaling receptor binding"/>
    <property type="evidence" value="ECO:0007669"/>
    <property type="project" value="InterPro"/>
</dbReference>
<comment type="subcellular location">
    <subcellularLocation>
        <location evidence="1 8">Secreted</location>
        <location evidence="1 8">Extracellular space</location>
        <location evidence="1 8">Extracellular matrix</location>
    </subcellularLocation>
</comment>
<keyword evidence="5" id="KW-0272">Extracellular matrix</keyword>
<dbReference type="GO" id="GO:0005576">
    <property type="term" value="C:extracellular region"/>
    <property type="evidence" value="ECO:0007669"/>
    <property type="project" value="InterPro"/>
</dbReference>
<evidence type="ECO:0000256" key="8">
    <source>
        <dbReference type="RuleBase" id="RU003500"/>
    </source>
</evidence>
<evidence type="ECO:0000313" key="10">
    <source>
        <dbReference type="Proteomes" id="UP000784294"/>
    </source>
</evidence>
<evidence type="ECO:0000256" key="4">
    <source>
        <dbReference type="ARBA" id="ARBA00022525"/>
    </source>
</evidence>
<keyword evidence="4" id="KW-0964">Secreted</keyword>
<evidence type="ECO:0000256" key="2">
    <source>
        <dbReference type="ARBA" id="ARBA00005683"/>
    </source>
</evidence>
<accession>A0A3S5BKU6</accession>
<comment type="similarity">
    <text evidence="2 8">Belongs to the Wnt family.</text>
</comment>
<keyword evidence="3 8" id="KW-0217">Developmental protein</keyword>
<keyword evidence="6 8" id="KW-0879">Wnt signaling pathway</keyword>
<proteinExistence type="inferred from homology"/>
<reference evidence="9" key="1">
    <citation type="submission" date="2018-11" db="EMBL/GenBank/DDBJ databases">
        <authorList>
            <consortium name="Pathogen Informatics"/>
        </authorList>
    </citation>
    <scope>NUCLEOTIDE SEQUENCE</scope>
</reference>
<dbReference type="GO" id="GO:0016055">
    <property type="term" value="P:Wnt signaling pathway"/>
    <property type="evidence" value="ECO:0007669"/>
    <property type="project" value="UniProtKB-KW"/>
</dbReference>
<evidence type="ECO:0000256" key="1">
    <source>
        <dbReference type="ARBA" id="ARBA00004498"/>
    </source>
</evidence>
<name>A0A3S5BKU6_9PLAT</name>
<dbReference type="AlphaFoldDB" id="A0A3S5BKU6"/>
<evidence type="ECO:0000256" key="6">
    <source>
        <dbReference type="ARBA" id="ARBA00022687"/>
    </source>
</evidence>
<keyword evidence="7" id="KW-1015">Disulfide bond</keyword>
<keyword evidence="10" id="KW-1185">Reference proteome</keyword>
<gene>
    <name evidence="9" type="ORF">PXEA_LOCUS21534</name>
</gene>
<dbReference type="InterPro" id="IPR005817">
    <property type="entry name" value="Wnt"/>
</dbReference>
<evidence type="ECO:0000313" key="9">
    <source>
        <dbReference type="EMBL" id="VEL28094.1"/>
    </source>
</evidence>
<evidence type="ECO:0000256" key="5">
    <source>
        <dbReference type="ARBA" id="ARBA00022530"/>
    </source>
</evidence>
<dbReference type="EMBL" id="CAAALY010092305">
    <property type="protein sequence ID" value="VEL28094.1"/>
    <property type="molecule type" value="Genomic_DNA"/>
</dbReference>
<dbReference type="Pfam" id="PF00110">
    <property type="entry name" value="wnt"/>
    <property type="match status" value="1"/>
</dbReference>
<organism evidence="9 10">
    <name type="scientific">Protopolystoma xenopodis</name>
    <dbReference type="NCBI Taxonomy" id="117903"/>
    <lineage>
        <taxon>Eukaryota</taxon>
        <taxon>Metazoa</taxon>
        <taxon>Spiralia</taxon>
        <taxon>Lophotrochozoa</taxon>
        <taxon>Platyhelminthes</taxon>
        <taxon>Monogenea</taxon>
        <taxon>Polyopisthocotylea</taxon>
        <taxon>Polystomatidea</taxon>
        <taxon>Polystomatidae</taxon>
        <taxon>Protopolystoma</taxon>
    </lineage>
</organism>
<evidence type="ECO:0000256" key="7">
    <source>
        <dbReference type="ARBA" id="ARBA00023157"/>
    </source>
</evidence>
<sequence>MKAYELHQRQSWLGRLPGPAGSVSSPNHCLLLHGLSRRQALLCAQMPGLMASVYAGVAASMEACRSEFAWHRWNCTDRSRSLATVLRKGASSGWRTDRQAGEDLMDILRHRHLQN</sequence>
<dbReference type="Proteomes" id="UP000784294">
    <property type="component" value="Unassembled WGS sequence"/>
</dbReference>